<gene>
    <name evidence="13" type="ORF">BN7_2413</name>
</gene>
<dbReference type="Gene3D" id="3.30.950.10">
    <property type="entry name" value="Methyltransferase, Cobalt-precorrin-4 Transmethylase, Domain 2"/>
    <property type="match status" value="1"/>
</dbReference>
<dbReference type="InterPro" id="IPR014777">
    <property type="entry name" value="4pyrrole_Mease_sub1"/>
</dbReference>
<dbReference type="InterPro" id="IPR000878">
    <property type="entry name" value="4pyrrol_Mease"/>
</dbReference>
<comment type="function">
    <text evidence="10">Siroheme synthase involved in methionine biosynthesis.</text>
</comment>
<feature type="domain" description="Tetrapyrrole methylase" evidence="12">
    <location>
        <begin position="246"/>
        <end position="453"/>
    </location>
</feature>
<evidence type="ECO:0000256" key="7">
    <source>
        <dbReference type="ARBA" id="ARBA00023167"/>
    </source>
</evidence>
<organism evidence="13 14">
    <name type="scientific">Wickerhamomyces ciferrii (strain ATCC 14091 / BCRC 22168 / CBS 111 / JCM 3599 / NBRC 0793 / NRRL Y-1031 F-60-10)</name>
    <name type="common">Yeast</name>
    <name type="synonym">Pichia ciferrii</name>
    <dbReference type="NCBI Taxonomy" id="1206466"/>
    <lineage>
        <taxon>Eukaryota</taxon>
        <taxon>Fungi</taxon>
        <taxon>Dikarya</taxon>
        <taxon>Ascomycota</taxon>
        <taxon>Saccharomycotina</taxon>
        <taxon>Saccharomycetes</taxon>
        <taxon>Phaffomycetales</taxon>
        <taxon>Wickerhamomycetaceae</taxon>
        <taxon>Wickerhamomyces</taxon>
    </lineage>
</organism>
<dbReference type="AlphaFoldDB" id="K0KP31"/>
<dbReference type="GO" id="GO:0004851">
    <property type="term" value="F:uroporphyrin-III C-methyltransferase activity"/>
    <property type="evidence" value="ECO:0007669"/>
    <property type="project" value="UniProtKB-EC"/>
</dbReference>
<evidence type="ECO:0000256" key="8">
    <source>
        <dbReference type="ARBA" id="ARBA00023244"/>
    </source>
</evidence>
<dbReference type="InParanoid" id="K0KP31"/>
<dbReference type="EMBL" id="CAIF01000054">
    <property type="protein sequence ID" value="CCH42868.1"/>
    <property type="molecule type" value="Genomic_DNA"/>
</dbReference>
<evidence type="ECO:0000256" key="10">
    <source>
        <dbReference type="ARBA" id="ARBA00055636"/>
    </source>
</evidence>
<dbReference type="FunFam" id="3.40.1010.10:FF:000006">
    <property type="entry name" value="Siroheme synthase, putative"/>
    <property type="match status" value="1"/>
</dbReference>
<dbReference type="InterPro" id="IPR050161">
    <property type="entry name" value="Siro_Cobalamin_biosynth"/>
</dbReference>
<dbReference type="InterPro" id="IPR012066">
    <property type="entry name" value="Met1_fungi"/>
</dbReference>
<dbReference type="Pfam" id="PF00590">
    <property type="entry name" value="TP_methylase"/>
    <property type="match status" value="1"/>
</dbReference>
<comment type="caution">
    <text evidence="13">The sequence shown here is derived from an EMBL/GenBank/DDBJ whole genome shotgun (WGS) entry which is preliminary data.</text>
</comment>
<dbReference type="GO" id="GO:0019354">
    <property type="term" value="P:siroheme biosynthetic process"/>
    <property type="evidence" value="ECO:0007669"/>
    <property type="project" value="InterPro"/>
</dbReference>
<protein>
    <recommendedName>
        <fullName evidence="2">uroporphyrinogen-III C-methyltransferase</fullName>
        <ecNumber evidence="2">2.1.1.107</ecNumber>
    </recommendedName>
</protein>
<evidence type="ECO:0000256" key="9">
    <source>
        <dbReference type="ARBA" id="ARBA00052360"/>
    </source>
</evidence>
<dbReference type="CDD" id="cd11642">
    <property type="entry name" value="SUMT"/>
    <property type="match status" value="1"/>
</dbReference>
<reference evidence="13 14" key="1">
    <citation type="journal article" date="2012" name="Eukaryot. Cell">
        <title>Draft genome sequence of Wickerhamomyces ciferrii NRRL Y-1031 F-60-10.</title>
        <authorList>
            <person name="Schneider J."/>
            <person name="Andrea H."/>
            <person name="Blom J."/>
            <person name="Jaenicke S."/>
            <person name="Ruckert C."/>
            <person name="Schorsch C."/>
            <person name="Szczepanowski R."/>
            <person name="Farwick M."/>
            <person name="Goesmann A."/>
            <person name="Puhler A."/>
            <person name="Schaffer S."/>
            <person name="Tauch A."/>
            <person name="Kohler T."/>
            <person name="Brinkrolf K."/>
        </authorList>
    </citation>
    <scope>NUCLEOTIDE SEQUENCE [LARGE SCALE GENOMIC DNA]</scope>
    <source>
        <strain evidence="14">ATCC 14091 / BCRC 22168 / CBS 111 / JCM 3599 / NBRC 0793 / NRRL Y-1031 F-60-10</strain>
    </source>
</reference>
<dbReference type="GO" id="GO:0016829">
    <property type="term" value="F:lyase activity"/>
    <property type="evidence" value="ECO:0007669"/>
    <property type="project" value="UniProtKB-KW"/>
</dbReference>
<evidence type="ECO:0000256" key="3">
    <source>
        <dbReference type="ARBA" id="ARBA00022603"/>
    </source>
</evidence>
<keyword evidence="8" id="KW-0627">Porphyrin biosynthesis</keyword>
<evidence type="ECO:0000313" key="14">
    <source>
        <dbReference type="Proteomes" id="UP000009328"/>
    </source>
</evidence>
<dbReference type="Gene3D" id="3.40.50.720">
    <property type="entry name" value="NAD(P)-binding Rossmann-like Domain"/>
    <property type="match status" value="1"/>
</dbReference>
<evidence type="ECO:0000256" key="5">
    <source>
        <dbReference type="ARBA" id="ARBA00022679"/>
    </source>
</evidence>
<name>K0KP31_WICCF</name>
<evidence type="ECO:0000256" key="6">
    <source>
        <dbReference type="ARBA" id="ARBA00022691"/>
    </source>
</evidence>
<dbReference type="InterPro" id="IPR003043">
    <property type="entry name" value="Uropor_MeTrfase_CS"/>
</dbReference>
<keyword evidence="14" id="KW-1185">Reference proteome</keyword>
<proteinExistence type="inferred from homology"/>
<dbReference type="InterPro" id="IPR035996">
    <property type="entry name" value="4pyrrol_Methylase_sf"/>
</dbReference>
<evidence type="ECO:0000313" key="13">
    <source>
        <dbReference type="EMBL" id="CCH42868.1"/>
    </source>
</evidence>
<dbReference type="PANTHER" id="PTHR45790:SF6">
    <property type="entry name" value="UROPORPHYRINOGEN-III C-METHYLTRANSFERASE"/>
    <property type="match status" value="1"/>
</dbReference>
<dbReference type="GO" id="GO:0009086">
    <property type="term" value="P:methionine biosynthetic process"/>
    <property type="evidence" value="ECO:0007669"/>
    <property type="project" value="UniProtKB-KW"/>
</dbReference>
<dbReference type="PANTHER" id="PTHR45790">
    <property type="entry name" value="SIROHEME SYNTHASE-RELATED"/>
    <property type="match status" value="1"/>
</dbReference>
<dbReference type="SUPFAM" id="SSF53790">
    <property type="entry name" value="Tetrapyrrole methylase"/>
    <property type="match status" value="1"/>
</dbReference>
<evidence type="ECO:0000256" key="11">
    <source>
        <dbReference type="RuleBase" id="RU003960"/>
    </source>
</evidence>
<dbReference type="EC" id="2.1.1.107" evidence="2"/>
<dbReference type="GO" id="GO:0000103">
    <property type="term" value="P:sulfate assimilation"/>
    <property type="evidence" value="ECO:0007669"/>
    <property type="project" value="InterPro"/>
</dbReference>
<evidence type="ECO:0000256" key="4">
    <source>
        <dbReference type="ARBA" id="ARBA00022605"/>
    </source>
</evidence>
<dbReference type="GO" id="GO:0032259">
    <property type="term" value="P:methylation"/>
    <property type="evidence" value="ECO:0007669"/>
    <property type="project" value="UniProtKB-KW"/>
</dbReference>
<comment type="catalytic activity">
    <reaction evidence="9">
        <text>uroporphyrinogen III + 2 S-adenosyl-L-methionine = precorrin-2 + 2 S-adenosyl-L-homocysteine + H(+)</text>
        <dbReference type="Rhea" id="RHEA:32459"/>
        <dbReference type="ChEBI" id="CHEBI:15378"/>
        <dbReference type="ChEBI" id="CHEBI:57308"/>
        <dbReference type="ChEBI" id="CHEBI:57856"/>
        <dbReference type="ChEBI" id="CHEBI:58827"/>
        <dbReference type="ChEBI" id="CHEBI:59789"/>
        <dbReference type="EC" id="2.1.1.107"/>
    </reaction>
</comment>
<keyword evidence="13" id="KW-0456">Lyase</keyword>
<dbReference type="Proteomes" id="UP000009328">
    <property type="component" value="Unassembled WGS sequence"/>
</dbReference>
<dbReference type="HOGENOM" id="CLU_011276_2_2_1"/>
<keyword evidence="4" id="KW-0028">Amino-acid biosynthesis</keyword>
<dbReference type="NCBIfam" id="TIGR01469">
    <property type="entry name" value="cobA_cysG_Cterm"/>
    <property type="match status" value="1"/>
</dbReference>
<comment type="similarity">
    <text evidence="1 11">Belongs to the precorrin methyltransferase family.</text>
</comment>
<sequence length="508" mass="57177">MKLLNAVDCQGEVHLIIGSTLNISFQRALKIIEVGAKPVLIHDGDIPKNLKQLIDEGSVEWIQREFELDHLRQLGRLEVESIVDKVFVVQSSIKQDIFNHCKRLRVQINTYQSQLLSTFTLLSTYQKGDFQFGVTTQGKGCNLSSRIKREIIKNLPSNIDSIVSNIGNLKQKLVDSDQYDEEIDYTNEMMLMKEDIQLRRSKWLIQMIEYYPLNKLSHININDFTNGYENFKKQPAANTVSNKGSITLVGSGPGSLSSLTLGAIHEIQNADFIIMDKLIPQEIQNILPKTTETFTCRKFPGNQEAAQQEIMKIAIDAIRKGLKVLRLKQGDPYIFGRGGEEYQWFAERGINCNVLPGITSALSAPIFATIPTTHRGVTDQVLICTGTSKNGLIPQVPEFNNKRTTIFLMSLHRIEALSEQLIKEKWPCELPVCVVEKASSPDQRIIRSDLQNISMALRQLGSRPPGLLIVGWSCGVLKSTKGSKWLVEEGLNNDMIDNGIMNIIRKLN</sequence>
<keyword evidence="5 11" id="KW-0808">Transferase</keyword>
<dbReference type="FunFam" id="3.30.950.10:FF:000005">
    <property type="entry name" value="Uroporphyrin-III c-methyltransferase, putative"/>
    <property type="match status" value="1"/>
</dbReference>
<evidence type="ECO:0000256" key="2">
    <source>
        <dbReference type="ARBA" id="ARBA00012162"/>
    </source>
</evidence>
<dbReference type="STRING" id="1206466.K0KP31"/>
<dbReference type="PROSITE" id="PS00840">
    <property type="entry name" value="SUMT_2"/>
    <property type="match status" value="1"/>
</dbReference>
<evidence type="ECO:0000259" key="12">
    <source>
        <dbReference type="Pfam" id="PF00590"/>
    </source>
</evidence>
<evidence type="ECO:0000256" key="1">
    <source>
        <dbReference type="ARBA" id="ARBA00005879"/>
    </source>
</evidence>
<keyword evidence="3 11" id="KW-0489">Methyltransferase</keyword>
<dbReference type="PIRSF" id="PIRSF036555">
    <property type="entry name" value="SUMT_yeast"/>
    <property type="match status" value="1"/>
</dbReference>
<dbReference type="eggNOG" id="KOG1527">
    <property type="taxonomic scope" value="Eukaryota"/>
</dbReference>
<dbReference type="SUPFAM" id="SSF75615">
    <property type="entry name" value="Siroheme synthase middle domains-like"/>
    <property type="match status" value="1"/>
</dbReference>
<dbReference type="InterPro" id="IPR014776">
    <property type="entry name" value="4pyrrole_Mease_sub2"/>
</dbReference>
<keyword evidence="6" id="KW-0949">S-adenosyl-L-methionine</keyword>
<dbReference type="InterPro" id="IPR006366">
    <property type="entry name" value="CobA/CysG_C"/>
</dbReference>
<dbReference type="Gene3D" id="3.40.1010.10">
    <property type="entry name" value="Cobalt-precorrin-4 Transmethylase, Domain 1"/>
    <property type="match status" value="1"/>
</dbReference>
<accession>K0KP31</accession>
<keyword evidence="7" id="KW-0486">Methionine biosynthesis</keyword>